<comment type="caution">
    <text evidence="2">The sequence shown here is derived from an EMBL/GenBank/DDBJ whole genome shotgun (WGS) entry which is preliminary data.</text>
</comment>
<dbReference type="Proteomes" id="UP000244406">
    <property type="component" value="Unassembled WGS sequence"/>
</dbReference>
<dbReference type="GeneID" id="37002434"/>
<dbReference type="EMBL" id="PKFP01000001">
    <property type="protein sequence ID" value="PVH14306.1"/>
    <property type="molecule type" value="Genomic_DNA"/>
</dbReference>
<dbReference type="RefSeq" id="XP_025335246.1">
    <property type="nucleotide sequence ID" value="XM_025480946.1"/>
</dbReference>
<keyword evidence="3" id="KW-1185">Reference proteome</keyword>
<feature type="compositionally biased region" description="Pro residues" evidence="1">
    <location>
        <begin position="180"/>
        <end position="190"/>
    </location>
</feature>
<accession>A0A2V1A9P7</accession>
<sequence length="253" mass="27976">MRTDVLGALKGYKSKRKQQISENRKSFKKRSGSVFDCDDSFSSKELQRIFGGSRKIQACSTPISGKRFDFETSSGIWGKEVSGKCDQDGSKEANLMLKEAVKARSPTKVTKLSKEEMKENLRKPTTSVPESKLKKGKQKGSSKTQHKESKRTNNPPTQQNQDPKASKQNSLKNPAQQISKPPPPNAPTKSPPIAAKRFALDQQVLSTPQPPAKASNFNSVETLRIKALYNSLLQKCTPGPDPLTLLPYKKCSI</sequence>
<evidence type="ECO:0000313" key="3">
    <source>
        <dbReference type="Proteomes" id="UP000244406"/>
    </source>
</evidence>
<evidence type="ECO:0000313" key="2">
    <source>
        <dbReference type="EMBL" id="PVH14306.1"/>
    </source>
</evidence>
<gene>
    <name evidence="2" type="ORF">CXQ87_002434</name>
</gene>
<reference evidence="2 3" key="1">
    <citation type="submission" date="2017-12" db="EMBL/GenBank/DDBJ databases">
        <title>Genome Sequence of the Amphotericin B-resistant Candida duobushaemulonii strain, B09383.</title>
        <authorList>
            <person name="Chow N.A."/>
            <person name="Gade L."/>
            <person name="Batra D."/>
            <person name="Rowe L.A."/>
            <person name="Loparev V.N."/>
            <person name="Litvintseva A.P."/>
        </authorList>
    </citation>
    <scope>NUCLEOTIDE SEQUENCE [LARGE SCALE GENOMIC DNA]</scope>
    <source>
        <strain evidence="2 3">B09383</strain>
    </source>
</reference>
<feature type="compositionally biased region" description="Polar residues" evidence="1">
    <location>
        <begin position="152"/>
        <end position="177"/>
    </location>
</feature>
<name>A0A2V1A9P7_9ASCO</name>
<feature type="region of interest" description="Disordered" evidence="1">
    <location>
        <begin position="98"/>
        <end position="217"/>
    </location>
</feature>
<evidence type="ECO:0000256" key="1">
    <source>
        <dbReference type="SAM" id="MobiDB-lite"/>
    </source>
</evidence>
<protein>
    <submittedName>
        <fullName evidence="2">Uncharacterized protein</fullName>
    </submittedName>
</protein>
<feature type="compositionally biased region" description="Basic and acidic residues" evidence="1">
    <location>
        <begin position="112"/>
        <end position="122"/>
    </location>
</feature>
<organism evidence="2 3">
    <name type="scientific">Candidozyma duobushaemuli</name>
    <dbReference type="NCBI Taxonomy" id="1231522"/>
    <lineage>
        <taxon>Eukaryota</taxon>
        <taxon>Fungi</taxon>
        <taxon>Dikarya</taxon>
        <taxon>Ascomycota</taxon>
        <taxon>Saccharomycotina</taxon>
        <taxon>Pichiomycetes</taxon>
        <taxon>Metschnikowiaceae</taxon>
        <taxon>Candidozyma</taxon>
    </lineage>
</organism>
<dbReference type="VEuPathDB" id="FungiDB:CXQ87_002434"/>
<dbReference type="AlphaFoldDB" id="A0A2V1A9P7"/>
<proteinExistence type="predicted"/>